<evidence type="ECO:0000313" key="3">
    <source>
        <dbReference type="EMBL" id="EAX98401.1"/>
    </source>
</evidence>
<dbReference type="Gene3D" id="1.10.1540.10">
    <property type="entry name" value="BEACH domain"/>
    <property type="match status" value="1"/>
</dbReference>
<feature type="domain" description="BEACH-type PH" evidence="2">
    <location>
        <begin position="278"/>
        <end position="398"/>
    </location>
</feature>
<organism evidence="3 4">
    <name type="scientific">Trichomonas vaginalis (strain ATCC PRA-98 / G3)</name>
    <dbReference type="NCBI Taxonomy" id="412133"/>
    <lineage>
        <taxon>Eukaryota</taxon>
        <taxon>Metamonada</taxon>
        <taxon>Parabasalia</taxon>
        <taxon>Trichomonadida</taxon>
        <taxon>Trichomonadidae</taxon>
        <taxon>Trichomonas</taxon>
    </lineage>
</organism>
<dbReference type="SMART" id="SM01026">
    <property type="entry name" value="Beach"/>
    <property type="match status" value="1"/>
</dbReference>
<feature type="domain" description="BEACH" evidence="1">
    <location>
        <begin position="408"/>
        <end position="696"/>
    </location>
</feature>
<proteinExistence type="predicted"/>
<dbReference type="InterPro" id="IPR036322">
    <property type="entry name" value="WD40_repeat_dom_sf"/>
</dbReference>
<dbReference type="SUPFAM" id="SSF50978">
    <property type="entry name" value="WD40 repeat-like"/>
    <property type="match status" value="1"/>
</dbReference>
<dbReference type="InterPro" id="IPR000409">
    <property type="entry name" value="BEACH_dom"/>
</dbReference>
<dbReference type="InterPro" id="IPR023362">
    <property type="entry name" value="PH-BEACH_dom"/>
</dbReference>
<dbReference type="OMA" id="MIRNISH"/>
<reference evidence="3" key="1">
    <citation type="submission" date="2006-10" db="EMBL/GenBank/DDBJ databases">
        <authorList>
            <person name="Amadeo P."/>
            <person name="Zhao Q."/>
            <person name="Wortman J."/>
            <person name="Fraser-Liggett C."/>
            <person name="Carlton J."/>
        </authorList>
    </citation>
    <scope>NUCLEOTIDE SEQUENCE</scope>
    <source>
        <strain evidence="3">G3</strain>
    </source>
</reference>
<accession>A2F9M0</accession>
<dbReference type="PANTHER" id="PTHR13743">
    <property type="entry name" value="BEIGE/BEACH-RELATED"/>
    <property type="match status" value="1"/>
</dbReference>
<gene>
    <name evidence="3" type="ORF">TVAG_125450</name>
</gene>
<dbReference type="VEuPathDB" id="TrichDB:TVAGG3_0941670"/>
<dbReference type="RefSeq" id="XP_001311331.1">
    <property type="nucleotide sequence ID" value="XM_001311330.1"/>
</dbReference>
<dbReference type="PROSITE" id="PS50197">
    <property type="entry name" value="BEACH"/>
    <property type="match status" value="1"/>
</dbReference>
<dbReference type="PANTHER" id="PTHR13743:SF112">
    <property type="entry name" value="BEACH DOMAIN-CONTAINING PROTEIN"/>
    <property type="match status" value="1"/>
</dbReference>
<dbReference type="EMBL" id="DS113677">
    <property type="protein sequence ID" value="EAX98401.1"/>
    <property type="molecule type" value="Genomic_DNA"/>
</dbReference>
<evidence type="ECO:0000259" key="2">
    <source>
        <dbReference type="PROSITE" id="PS51783"/>
    </source>
</evidence>
<dbReference type="InParanoid" id="A2F9M0"/>
<dbReference type="Proteomes" id="UP000001542">
    <property type="component" value="Unassembled WGS sequence"/>
</dbReference>
<dbReference type="SMR" id="A2F9M0"/>
<dbReference type="VEuPathDB" id="TrichDB:TVAG_125450"/>
<dbReference type="AlphaFoldDB" id="A2F9M0"/>
<dbReference type="Pfam" id="PF02138">
    <property type="entry name" value="Beach"/>
    <property type="match status" value="1"/>
</dbReference>
<dbReference type="OrthoDB" id="26681at2759"/>
<dbReference type="PROSITE" id="PS51783">
    <property type="entry name" value="PH_BEACH"/>
    <property type="match status" value="1"/>
</dbReference>
<reference evidence="3" key="2">
    <citation type="journal article" date="2007" name="Science">
        <title>Draft genome sequence of the sexually transmitted pathogen Trichomonas vaginalis.</title>
        <authorList>
            <person name="Carlton J.M."/>
            <person name="Hirt R.P."/>
            <person name="Silva J.C."/>
            <person name="Delcher A.L."/>
            <person name="Schatz M."/>
            <person name="Zhao Q."/>
            <person name="Wortman J.R."/>
            <person name="Bidwell S.L."/>
            <person name="Alsmark U.C.M."/>
            <person name="Besteiro S."/>
            <person name="Sicheritz-Ponten T."/>
            <person name="Noel C.J."/>
            <person name="Dacks J.B."/>
            <person name="Foster P.G."/>
            <person name="Simillion C."/>
            <person name="Van de Peer Y."/>
            <person name="Miranda-Saavedra D."/>
            <person name="Barton G.J."/>
            <person name="Westrop G.D."/>
            <person name="Mueller S."/>
            <person name="Dessi D."/>
            <person name="Fiori P.L."/>
            <person name="Ren Q."/>
            <person name="Paulsen I."/>
            <person name="Zhang H."/>
            <person name="Bastida-Corcuera F.D."/>
            <person name="Simoes-Barbosa A."/>
            <person name="Brown M.T."/>
            <person name="Hayes R.D."/>
            <person name="Mukherjee M."/>
            <person name="Okumura C.Y."/>
            <person name="Schneider R."/>
            <person name="Smith A.J."/>
            <person name="Vanacova S."/>
            <person name="Villalvazo M."/>
            <person name="Haas B.J."/>
            <person name="Pertea M."/>
            <person name="Feldblyum T.V."/>
            <person name="Utterback T.R."/>
            <person name="Shu C.L."/>
            <person name="Osoegawa K."/>
            <person name="de Jong P.J."/>
            <person name="Hrdy I."/>
            <person name="Horvathova L."/>
            <person name="Zubacova Z."/>
            <person name="Dolezal P."/>
            <person name="Malik S.B."/>
            <person name="Logsdon J.M. Jr."/>
            <person name="Henze K."/>
            <person name="Gupta A."/>
            <person name="Wang C.C."/>
            <person name="Dunne R.L."/>
            <person name="Upcroft J.A."/>
            <person name="Upcroft P."/>
            <person name="White O."/>
            <person name="Salzberg S.L."/>
            <person name="Tang P."/>
            <person name="Chiu C.-H."/>
            <person name="Lee Y.-S."/>
            <person name="Embley T.M."/>
            <person name="Coombs G.H."/>
            <person name="Mottram J.C."/>
            <person name="Tachezy J."/>
            <person name="Fraser-Liggett C.M."/>
            <person name="Johnson P.J."/>
        </authorList>
    </citation>
    <scope>NUCLEOTIDE SEQUENCE [LARGE SCALE GENOMIC DNA]</scope>
    <source>
        <strain evidence="3">G3</strain>
    </source>
</reference>
<keyword evidence="4" id="KW-1185">Reference proteome</keyword>
<dbReference type="InterPro" id="IPR050865">
    <property type="entry name" value="BEACH_Domain"/>
</dbReference>
<name>A2F9M0_TRIV3</name>
<dbReference type="SUPFAM" id="SSF81837">
    <property type="entry name" value="BEACH domain"/>
    <property type="match status" value="1"/>
</dbReference>
<protein>
    <submittedName>
        <fullName evidence="3">Beige/BEACH domain containing protein</fullName>
    </submittedName>
</protein>
<evidence type="ECO:0000313" key="4">
    <source>
        <dbReference type="Proteomes" id="UP000001542"/>
    </source>
</evidence>
<dbReference type="KEGG" id="tva:4756198"/>
<dbReference type="eggNOG" id="KOG1787">
    <property type="taxonomic scope" value="Eukaryota"/>
</dbReference>
<sequence>MHEEENHVKEVILKPYYLIDRILKMPNLPDKYYFGLRLDENANWLDYIFALFCLSLFHRFDSRSFFDVDLLISSYLLYSQPDVVIDHLDALKLTKEEKNDHITFISLINHHAKRLGYGEIIEVNKWSEEDAYLCLQRQQFLMDDKMVSMMNFVFKKLQKSYEDVSFEMLKIFIFPSDELVTESIDYLNKYFQEEKEKSHKNYHKWSYLWRNLAGELAPWNCNPNEKIYYKRDQTSCVSFCPFKLKRDYKHNQHIDASVSRDTGSRVSGAEMAEIERQKRLQMYSNEMPIDLLVINNVHDKNNTIGNHNLKFETFEVSLISPKKVKDGFLKITADSIVMQIENSYKIILGEEIEHIFFRRRFHRPNSIEIFTIFGKNYFIHFPKHNSLSIISKIQSTMTLPNIKTLQTKDFYSYFKSLQMTELWQNHLLSNFDYLMSLNILSGRTFNDLSQYPVFPWITANHLSETVQINDKNFFRDFSKPIGALTDERLNEILKRVPDLALVGEKPYMYGNGYSCMLTVCLFMLRTEPFTSLHIDLQSGRFDHASRIFSSIETTWEMISSHVSDYRESIPEFFFFPEFLMNLNEFDLGKNKRGPINDVELPKWSKNAYEFVYLNRKILESEYVSQHINGWIDLIWGYNSRGENAVKHNNVFKQEMYDSAWTEKTLNNSRQRSEIEATLCHVGQMCPQLFFHPHPLRNMKSKYKKFERNINVNLSNMSIVLARINAENDLIKVSMTESKGKTFIYYFDLGQEVFNEKTDVTFLNKEFKNFEILNYDSPQKQSQYTTINHEKIACISNINRRLYIVNFKNYTIEKFEEISNEVHSVCSLVDEFSVATSSSSVVVFRNFKKVCTCMSYREGISCCFSSSTFHISVIGTRDGFILINSIPSGELVRSIDMKEYRPQSILITPGWGFILVYATKIVDYKVKYSLQLFNINGGFLREKELDSAIVYMQTFTSRDGFDYILMSDDKNRVYLFEAFFLDILEPVTRFTSHICALRFFKDFDCLCIVGTDGKVSFLSCKIPNVL</sequence>
<dbReference type="InterPro" id="IPR036372">
    <property type="entry name" value="BEACH_dom_sf"/>
</dbReference>
<dbReference type="Gene3D" id="2.30.29.30">
    <property type="entry name" value="Pleckstrin-homology domain (PH domain)/Phosphotyrosine-binding domain (PTB)"/>
    <property type="match status" value="1"/>
</dbReference>
<dbReference type="SUPFAM" id="SSF50729">
    <property type="entry name" value="PH domain-like"/>
    <property type="match status" value="1"/>
</dbReference>
<dbReference type="InterPro" id="IPR011993">
    <property type="entry name" value="PH-like_dom_sf"/>
</dbReference>
<evidence type="ECO:0000259" key="1">
    <source>
        <dbReference type="PROSITE" id="PS50197"/>
    </source>
</evidence>
<dbReference type="CDD" id="cd06071">
    <property type="entry name" value="Beach"/>
    <property type="match status" value="1"/>
</dbReference>